<name>A0A2N2EAL5_9BACT</name>
<evidence type="ECO:0000256" key="1">
    <source>
        <dbReference type="SAM" id="Coils"/>
    </source>
</evidence>
<evidence type="ECO:0000256" key="2">
    <source>
        <dbReference type="SAM" id="MobiDB-lite"/>
    </source>
</evidence>
<sequence length="1311" mass="144951">MANLESKKDQKEEGITSSDLLKNKKEIKEIEVRLKRLNRGGKEQFKGEKEGLVDKLKKMGVEYVEKQKKEAVDNIVEVAGPNPDLESTGVVDSAKEKIEKVADNFEKEIGAEKNETEKENKEEVLEAKTETEIETKVEKENLKFLEKEMKDLGISEENLKGESYEKFDKLSTGSKLLVLKNLKAIILSDISSESSSQASESVGVVKGLFKNIRKSLKINKASGNLKEAELKKLSKDGFDKYKEGKYGEQLDQLSNIMSGFEIDVVEKNGKAEVSLLSIEEGMDDKEKEAIESFNESANKFLNIPKEWAYESAKFEDKKKYEKAKKEYDEAKVDLSEMGIGNGKGPEILSKINKSEWQMRMIRDFKNDSVLKEEWKEAVKNKGFFMKAISNMGNKEKLAYMASGFTIRTISATLALSVASLPFMMTVGGIRGVRGAKEDLRKKDKKDVYKEKTDSPIDAQRKSVRNEMNSMVPKEFSLNPEEWLKTVPEEEKNKYNQLKNTFNELNSKLEKENAQKLNTVEAKSLSDKIDLLINSYNEELNLGDKADSEKLKSILDSLNSRVIFTKDKMSKELINFGSRGSVVNFMELKRNMEEAENLILGAKFETDVERSERAKRLFDKILDSYKLKLDDTRKKYIRKKMIKGALTAGAFSALGSLMSEFGGLSHVLRGDISLDNFGSKVGGIGSAIKGDISMEDINAQMQENIRIKMDSLDRALVNIEGIFNTDSANVSGIPQAEIGGVANYVELNPSPENASNIAEKLNESGIKLEGLNDKAMKSIEGIGTLQKVVTLEKGDGVSKIFNGIRVHNEYSVTFVDGKTGQLTEGAAFSKMVHPGDQVILGENGKIYVVCKSGIRNNPLYGKEVVSDNLTNARPEILDSNGQPFKTAGRIEVSGLKLGQDGKADLETSFVGNTEVSSDMVDGNINNAHNAVGAVQSDALEGWAHPKPDEIIAGGPVILEKEDAKIIFPNGDDLDRIKDIAPITNGYQAVLDDGTMLNFRLGTDGYYVLESSPDLSSVSGIIERSINDVSSSLEGVDGCSWIDKMDGSSVEINDETNQAIINGDTIDFGTTNEEMANIDKVDKIYNPTDGSVSEYKIYYKNGALESFAKASEGDCYVKINKDLSSTGLNLEDNMESKTVNNVFVGDEGGVYVSPENPSNKMISEDLSKYLSESYDNFAVNYKDKMIVLGGDKIDFSGLDDLSNIKNIEPAYDGGGGVAKFIVRYQDGGLETFTAQSDGSDGIIYTKAGDVVVGLPNEIVDANEQLADSDVQDAHIINETDRQGKVIESSETFEDKGLKPRYKARRQMWKSRVI</sequence>
<evidence type="ECO:0000313" key="3">
    <source>
        <dbReference type="EMBL" id="PKM91765.1"/>
    </source>
</evidence>
<protein>
    <submittedName>
        <fullName evidence="3">Uncharacterized protein</fullName>
    </submittedName>
</protein>
<keyword evidence="1" id="KW-0175">Coiled coil</keyword>
<dbReference type="Proteomes" id="UP000233517">
    <property type="component" value="Unassembled WGS sequence"/>
</dbReference>
<feature type="coiled-coil region" evidence="1">
    <location>
        <begin position="95"/>
        <end position="162"/>
    </location>
</feature>
<comment type="caution">
    <text evidence="3">The sequence shown here is derived from an EMBL/GenBank/DDBJ whole genome shotgun (WGS) entry which is preliminary data.</text>
</comment>
<feature type="region of interest" description="Disordered" evidence="2">
    <location>
        <begin position="1"/>
        <end position="20"/>
    </location>
</feature>
<accession>A0A2N2EAL5</accession>
<dbReference type="EMBL" id="PHAI01000001">
    <property type="protein sequence ID" value="PKM91765.1"/>
    <property type="molecule type" value="Genomic_DNA"/>
</dbReference>
<proteinExistence type="predicted"/>
<reference evidence="3 4" key="1">
    <citation type="journal article" date="2017" name="ISME J.">
        <title>Potential for microbial H2 and metal transformations associated with novel bacteria and archaea in deep terrestrial subsurface sediments.</title>
        <authorList>
            <person name="Hernsdorf A.W."/>
            <person name="Amano Y."/>
            <person name="Miyakawa K."/>
            <person name="Ise K."/>
            <person name="Suzuki Y."/>
            <person name="Anantharaman K."/>
            <person name="Probst A."/>
            <person name="Burstein D."/>
            <person name="Thomas B.C."/>
            <person name="Banfield J.F."/>
        </authorList>
    </citation>
    <scope>NUCLEOTIDE SEQUENCE [LARGE SCALE GENOMIC DNA]</scope>
    <source>
        <strain evidence="3">HGW-Falkowbacteria-1</strain>
    </source>
</reference>
<gene>
    <name evidence="3" type="ORF">CVU82_00980</name>
</gene>
<feature type="compositionally biased region" description="Basic and acidic residues" evidence="2">
    <location>
        <begin position="1"/>
        <end position="14"/>
    </location>
</feature>
<evidence type="ECO:0000313" key="4">
    <source>
        <dbReference type="Proteomes" id="UP000233517"/>
    </source>
</evidence>
<organism evidence="3 4">
    <name type="scientific">Candidatus Falkowbacteria bacterium HGW-Falkowbacteria-1</name>
    <dbReference type="NCBI Taxonomy" id="2013768"/>
    <lineage>
        <taxon>Bacteria</taxon>
        <taxon>Candidatus Falkowiibacteriota</taxon>
    </lineage>
</organism>